<feature type="transmembrane region" description="Helical" evidence="1">
    <location>
        <begin position="29"/>
        <end position="52"/>
    </location>
</feature>
<proteinExistence type="predicted"/>
<dbReference type="AlphaFoldDB" id="A4JVS3"/>
<protein>
    <submittedName>
        <fullName evidence="2">Uncharacterized protein</fullName>
    </submittedName>
</protein>
<dbReference type="EMBL" id="CP000619">
    <property type="protein sequence ID" value="ABO60376.1"/>
    <property type="molecule type" value="Genomic_DNA"/>
</dbReference>
<reference evidence="2 3" key="1">
    <citation type="submission" date="2007-03" db="EMBL/GenBank/DDBJ databases">
        <title>Complete sequence of plasmid pBVIE03 of Burkholderia vietnamiensis G4.</title>
        <authorList>
            <consortium name="US DOE Joint Genome Institute"/>
            <person name="Copeland A."/>
            <person name="Lucas S."/>
            <person name="Lapidus A."/>
            <person name="Barry K."/>
            <person name="Detter J.C."/>
            <person name="Glavina del Rio T."/>
            <person name="Hammon N."/>
            <person name="Israni S."/>
            <person name="Dalin E."/>
            <person name="Tice H."/>
            <person name="Pitluck S."/>
            <person name="Chain P."/>
            <person name="Malfatti S."/>
            <person name="Shin M."/>
            <person name="Vergez L."/>
            <person name="Schmutz J."/>
            <person name="Larimer F."/>
            <person name="Land M."/>
            <person name="Hauser L."/>
            <person name="Kyrpides N."/>
            <person name="Tiedje J."/>
            <person name="Richardson P."/>
        </authorList>
    </citation>
    <scope>NUCLEOTIDE SEQUENCE [LARGE SCALE GENOMIC DNA]</scope>
    <source>
        <strain evidence="3">G4 / LMG 22486</strain>
        <plasmid evidence="2 3">pBVIE03</plasmid>
    </source>
</reference>
<dbReference type="HOGENOM" id="CLU_1544764_0_0_4"/>
<geneLocation type="plasmid" evidence="2 3">
    <name>pBVIE03</name>
</geneLocation>
<evidence type="ECO:0000313" key="3">
    <source>
        <dbReference type="Proteomes" id="UP000002287"/>
    </source>
</evidence>
<accession>A4JVS3</accession>
<keyword evidence="2" id="KW-0614">Plasmid</keyword>
<feature type="transmembrane region" description="Helical" evidence="1">
    <location>
        <begin position="58"/>
        <end position="83"/>
    </location>
</feature>
<keyword evidence="1" id="KW-0812">Transmembrane</keyword>
<name>A4JVS3_BURVG</name>
<gene>
    <name evidence="2" type="ordered locus">Bcep1808_7501</name>
</gene>
<sequence>MIRLPGLVLDAALSERRWFALSSIEARRALFCLELVIHATSASLALCAALLLHRDGALWSVALLTAVAVALECGLGLPIGQFLRIERTRDRARVAYLNLAKQETDRSDLWPDLAVAHALEMRDAATALIMISRWQGADFDDAKAELARRSRYLSEETVADPDEAAVQADRPIF</sequence>
<keyword evidence="1" id="KW-1133">Transmembrane helix</keyword>
<evidence type="ECO:0000256" key="1">
    <source>
        <dbReference type="SAM" id="Phobius"/>
    </source>
</evidence>
<dbReference type="Proteomes" id="UP000002287">
    <property type="component" value="Plasmid pBVIE03"/>
</dbReference>
<evidence type="ECO:0000313" key="2">
    <source>
        <dbReference type="EMBL" id="ABO60376.1"/>
    </source>
</evidence>
<dbReference type="KEGG" id="bvi:Bcep1808_7501"/>
<keyword evidence="1" id="KW-0472">Membrane</keyword>
<organism evidence="2 3">
    <name type="scientific">Burkholderia vietnamiensis (strain G4 / LMG 22486)</name>
    <name type="common">Burkholderia cepacia (strain R1808)</name>
    <dbReference type="NCBI Taxonomy" id="269482"/>
    <lineage>
        <taxon>Bacteria</taxon>
        <taxon>Pseudomonadati</taxon>
        <taxon>Pseudomonadota</taxon>
        <taxon>Betaproteobacteria</taxon>
        <taxon>Burkholderiales</taxon>
        <taxon>Burkholderiaceae</taxon>
        <taxon>Burkholderia</taxon>
        <taxon>Burkholderia cepacia complex</taxon>
    </lineage>
</organism>